<organism evidence="1 2">
    <name type="scientific">Scortum barcoo</name>
    <name type="common">barcoo grunter</name>
    <dbReference type="NCBI Taxonomy" id="214431"/>
    <lineage>
        <taxon>Eukaryota</taxon>
        <taxon>Metazoa</taxon>
        <taxon>Chordata</taxon>
        <taxon>Craniata</taxon>
        <taxon>Vertebrata</taxon>
        <taxon>Euteleostomi</taxon>
        <taxon>Actinopterygii</taxon>
        <taxon>Neopterygii</taxon>
        <taxon>Teleostei</taxon>
        <taxon>Neoteleostei</taxon>
        <taxon>Acanthomorphata</taxon>
        <taxon>Eupercaria</taxon>
        <taxon>Centrarchiformes</taxon>
        <taxon>Terapontoidei</taxon>
        <taxon>Terapontidae</taxon>
        <taxon>Scortum</taxon>
    </lineage>
</organism>
<dbReference type="Proteomes" id="UP000831701">
    <property type="component" value="Chromosome 6"/>
</dbReference>
<reference evidence="1" key="1">
    <citation type="submission" date="2022-04" db="EMBL/GenBank/DDBJ databases">
        <title>Jade perch genome.</title>
        <authorList>
            <person name="Chao B."/>
        </authorList>
    </citation>
    <scope>NUCLEOTIDE SEQUENCE</scope>
    <source>
        <strain evidence="1">CB-2022</strain>
    </source>
</reference>
<dbReference type="EMBL" id="CM041536">
    <property type="protein sequence ID" value="KAI3371626.1"/>
    <property type="molecule type" value="Genomic_DNA"/>
</dbReference>
<keyword evidence="2" id="KW-1185">Reference proteome</keyword>
<gene>
    <name evidence="1" type="ORF">L3Q82_024191</name>
</gene>
<accession>A0ACB8WV70</accession>
<evidence type="ECO:0000313" key="1">
    <source>
        <dbReference type="EMBL" id="KAI3371626.1"/>
    </source>
</evidence>
<evidence type="ECO:0000313" key="2">
    <source>
        <dbReference type="Proteomes" id="UP000831701"/>
    </source>
</evidence>
<comment type="caution">
    <text evidence="1">The sequence shown here is derived from an EMBL/GenBank/DDBJ whole genome shotgun (WGS) entry which is preliminary data.</text>
</comment>
<proteinExistence type="predicted"/>
<protein>
    <submittedName>
        <fullName evidence="1">Uncharacterized protein</fullName>
    </submittedName>
</protein>
<sequence>MSRRKQAKPRSVKAVEEGESSECGGTWDESTVQTVCVSTSLAPAYDGAMKPKVMHFVFSEVPASDREAEPKDGPGVGAEDGEQEEHDERDERDHDDDLDDESIFTCDNCQQDFDCLAELTEHRTNHCPAVGERRDYQGACLAGREGEMEKETREEKKRSEKRNNKGQDEDSAAGAMGVCVWAGGHGEGAWGAGAWGRRDEGGMKQEKDGGIGGQQGSCWERYGDDDAAGLSWVPSSPSSKDVASPSQMPDGCCDLGMATGGEEEGGAGLPYPCQFCDKSFSRLSYLKRHEQIHSDKLPFKCTFCSRLFKHKRSRDRHVKLHTGRDKKYSCQECEAAFSRSDHLKIHLKTHSSSKPFKCSVCKRGFSSTSSLQSHMQAHRKNREHLALRSERDGGKKGAGGDGDLEQDLYMCDYCEETFSQTDELEKHVLTRHPQLSDRADLQCIHCPEIFLDEASLLTHIETQHANRKHKCPVCSEQFPSVEDVYCHLDSHRQPDSSNHSAASPDPALGSVASMSSATPDSSASLERGSTPDSTLKPSQGSERGRRRVTDTVEEIGISLGHQGAGGGGNWGKVTYSCPYCSKRDFHSLAVLEIHLKTIHADKPQQSHTCHLCLDTLPTLYNLNEHVRKAHRASGGTVGTTAAAFPLLQFTNVTAFHCNYCPDMFGDINSLQEHIRVSHCLPGGIVAGSTTLEGNHAFFCNQCSMGFLTESSLTEHIQQTHCTSAGGGTASGGAVAKLESPVLQAASQSFMEVYSCPYCTNSPIFGSLLKLTKHIKENHKNIPLANNKRQAKIADLSPASSDVEISSPKRHRLGGDSTPSMGSNGDYPCNQCDLRFASFEAFQAHLKSHLEMLLRRQSCPQCNKEDFESQEALLQHLTVHYTTTSTQYVCESCDKQFSSVDDLQKHLLDMHTFVLYHCTLCQEVFDSKVSIQVHLAVKHSNEKKLFRCTACAWDFRKETDLQLHVKHNHLGQRSGLPGGLGAGLKPRKCIFCGETFGTEVELQCHITTHSKKFTCRFCGKAFHAISLLERHLREKHCIFDGGNITGNGGGTGSSGSQNGTPNGLAQSSKRVGGGGGGGGGGSGGNGGAGGVERATVAAAEQADLQNMLLKSAVVGGGAGQGGDAANSHEASGGEEELDNSEPMYACDICGAAYTMESLLQNHRLRDHNIRPGEDDAGSRKKKADFIKGNHKCNVCSRTFFSENGLREHAQTHRGPAKHYMCPICGERFPSLLTLTEHKVTHSKSLDTGTCRICKMPLQSEEEFIEHCQMHPDLRNSLTGFRCVVCMQTVTSTLELKIHGTFHMQKLSTGSGLGGSAGGGGNGLGGGNGSASSSPNGQLQQHKLYKCAFCLKEFKNKGELVKLDVNGLPYGLCAGCMSRGTNGQSPSQGGAATPGDTQGEKAMAGLRCPECGVKFESLEDLESHVQTDHPEVSPETSAAGKKAEASPAPKKKTYQCIKCQMTFETEREIQIHVANHMIGEYHLKVYGSQWSSQRFECFGSVLHMRVCLLFAEEGINHECKLCNQMFDSPAKLLCHLIEHSFEGMGGTFKCPVCFTVFVQANKLQQHIFAVHGQEDKIYDCSQCPQKFFFQTELQSFHPPLPSFQASTHPSVYSNLPRQLAARALTCHSSIAPWEGSLSGLDRKADWGRWRATTMEVNATASCYRTTESRSGGQRAGAMAASLLSETDIRHRSMAEEDPNGNEHGAAARSAAPRWGPNSTPGPGSWPGSTLRTRGIKDLTQTNTLGLLSFPLSSSAASPLPHRNHRIQQYLYFEDAEINAFRFCLCPCLSAGKRLQEWVCVILCLSLFIVNFSFLLLHFSTVHIFKIILCIVLGIVTADFASGMVHWGADTWGSVDIPVIGKAFIRPFREHHIDPTAITRHDFIETNGDNCMIPILPLAHMAYKFFTCTPGGMHIIEFPLRPPTINIHYHAQDIQTWQCKHFRGKGLGGVLPLGLLRLLRPGGFRDTDQSDSQVEPLHSYFGLPRWVMLLQDWHLVLPRKHHRIHHVSPHETHYYCITTGWCNYPLDQLGFWRRMEQLIQQLTGQKPRSDDLAWAKKTDR</sequence>
<name>A0ACB8WV70_9TELE</name>